<proteinExistence type="predicted"/>
<gene>
    <name evidence="1" type="ORF">FRZ54_09275</name>
</gene>
<dbReference type="Pfam" id="PF13031">
    <property type="entry name" value="DUF3892"/>
    <property type="match status" value="1"/>
</dbReference>
<organism evidence="1 2">
    <name type="scientific">Mucilaginibacter ginsenosidivorans</name>
    <dbReference type="NCBI Taxonomy" id="398053"/>
    <lineage>
        <taxon>Bacteria</taxon>
        <taxon>Pseudomonadati</taxon>
        <taxon>Bacteroidota</taxon>
        <taxon>Sphingobacteriia</taxon>
        <taxon>Sphingobacteriales</taxon>
        <taxon>Sphingobacteriaceae</taxon>
        <taxon>Mucilaginibacter</taxon>
    </lineage>
</organism>
<dbReference type="InterPro" id="IPR024997">
    <property type="entry name" value="DUF3892"/>
</dbReference>
<dbReference type="RefSeq" id="WP_147031343.1">
    <property type="nucleotide sequence ID" value="NZ_CP042436.1"/>
</dbReference>
<protein>
    <submittedName>
        <fullName evidence="1">DUF3892 domain-containing protein</fullName>
    </submittedName>
</protein>
<evidence type="ECO:0000313" key="1">
    <source>
        <dbReference type="EMBL" id="QEC62766.1"/>
    </source>
</evidence>
<dbReference type="KEGG" id="mgin:FRZ54_09275"/>
<name>A0A5B8UWE9_9SPHI</name>
<evidence type="ECO:0000313" key="2">
    <source>
        <dbReference type="Proteomes" id="UP000321479"/>
    </source>
</evidence>
<keyword evidence="2" id="KW-1185">Reference proteome</keyword>
<dbReference type="OrthoDB" id="826539at2"/>
<dbReference type="EMBL" id="CP042436">
    <property type="protein sequence ID" value="QEC62766.1"/>
    <property type="molecule type" value="Genomic_DNA"/>
</dbReference>
<dbReference type="Proteomes" id="UP000321479">
    <property type="component" value="Chromosome"/>
</dbReference>
<sequence length="100" mass="11629">MAVLRQVSCVTKRNYYFDPHEIIKSFGGEYLGFPWELPDYMVLHYIKTGMEKYYVQYGGRKIKIVVASHNGKEYLKAETDDYSPDTLLALPDCDVLKVVR</sequence>
<dbReference type="AlphaFoldDB" id="A0A5B8UWE9"/>
<accession>A0A5B8UWE9</accession>
<reference evidence="1 2" key="1">
    <citation type="journal article" date="2017" name="Curr. Microbiol.">
        <title>Mucilaginibacter ginsenosidivorans sp. nov., Isolated from Soil of Ginseng Field.</title>
        <authorList>
            <person name="Kim M.M."/>
            <person name="Siddiqi M.Z."/>
            <person name="Im W.T."/>
        </authorList>
    </citation>
    <scope>NUCLEOTIDE SEQUENCE [LARGE SCALE GENOMIC DNA]</scope>
    <source>
        <strain evidence="1 2">Gsoil 3017</strain>
    </source>
</reference>